<evidence type="ECO:0000313" key="3">
    <source>
        <dbReference type="Proteomes" id="UP000434957"/>
    </source>
</evidence>
<dbReference type="AlphaFoldDB" id="A0A6A4C7Y4"/>
<gene>
    <name evidence="2" type="ORF">PR003_g26231</name>
</gene>
<keyword evidence="1" id="KW-1133">Transmembrane helix</keyword>
<protein>
    <submittedName>
        <fullName evidence="2">Uncharacterized protein</fullName>
    </submittedName>
</protein>
<accession>A0A6A4C7Y4</accession>
<evidence type="ECO:0000256" key="1">
    <source>
        <dbReference type="SAM" id="Phobius"/>
    </source>
</evidence>
<keyword evidence="1" id="KW-0472">Membrane</keyword>
<evidence type="ECO:0000313" key="2">
    <source>
        <dbReference type="EMBL" id="KAE9286756.1"/>
    </source>
</evidence>
<keyword evidence="3" id="KW-1185">Reference proteome</keyword>
<reference evidence="2 3" key="1">
    <citation type="submission" date="2018-08" db="EMBL/GenBank/DDBJ databases">
        <title>Genomic investigation of the strawberry pathogen Phytophthora fragariae indicates pathogenicity is determined by transcriptional variation in three key races.</title>
        <authorList>
            <person name="Adams T.M."/>
            <person name="Armitage A.D."/>
            <person name="Sobczyk M.K."/>
            <person name="Bates H.J."/>
            <person name="Dunwell J.M."/>
            <person name="Nellist C.F."/>
            <person name="Harrison R.J."/>
        </authorList>
    </citation>
    <scope>NUCLEOTIDE SEQUENCE [LARGE SCALE GENOMIC DNA]</scope>
    <source>
        <strain evidence="2 3">SCRP333</strain>
    </source>
</reference>
<sequence length="125" mass="12611">MSVEIAASGAVSLSSGVAHETLLVCIVSSASASSVWLAVLVVALALVCIAGVVVRRGSGGDWSVTQGNSTDEASDGKLFIGVWLSYHSRRVGNTNEWQQSCAHNSGDVLVSTCAGSGGSSGETIV</sequence>
<organism evidence="2 3">
    <name type="scientific">Phytophthora rubi</name>
    <dbReference type="NCBI Taxonomy" id="129364"/>
    <lineage>
        <taxon>Eukaryota</taxon>
        <taxon>Sar</taxon>
        <taxon>Stramenopiles</taxon>
        <taxon>Oomycota</taxon>
        <taxon>Peronosporomycetes</taxon>
        <taxon>Peronosporales</taxon>
        <taxon>Peronosporaceae</taxon>
        <taxon>Phytophthora</taxon>
    </lineage>
</organism>
<name>A0A6A4C7Y4_9STRA</name>
<keyword evidence="1" id="KW-0812">Transmembrane</keyword>
<proteinExistence type="predicted"/>
<dbReference type="EMBL" id="QXFT01003345">
    <property type="protein sequence ID" value="KAE9286756.1"/>
    <property type="molecule type" value="Genomic_DNA"/>
</dbReference>
<feature type="transmembrane region" description="Helical" evidence="1">
    <location>
        <begin position="34"/>
        <end position="54"/>
    </location>
</feature>
<dbReference type="Proteomes" id="UP000434957">
    <property type="component" value="Unassembled WGS sequence"/>
</dbReference>
<comment type="caution">
    <text evidence="2">The sequence shown here is derived from an EMBL/GenBank/DDBJ whole genome shotgun (WGS) entry which is preliminary data.</text>
</comment>